<dbReference type="EMBL" id="ANMO01000163">
    <property type="protein sequence ID" value="EMB15718.1"/>
    <property type="molecule type" value="Genomic_DNA"/>
</dbReference>
<organism evidence="2 3">
    <name type="scientific">Rhodopirellula europaea 6C</name>
    <dbReference type="NCBI Taxonomy" id="1263867"/>
    <lineage>
        <taxon>Bacteria</taxon>
        <taxon>Pseudomonadati</taxon>
        <taxon>Planctomycetota</taxon>
        <taxon>Planctomycetia</taxon>
        <taxon>Pirellulales</taxon>
        <taxon>Pirellulaceae</taxon>
        <taxon>Rhodopirellula</taxon>
    </lineage>
</organism>
<comment type="caution">
    <text evidence="2">The sequence shown here is derived from an EMBL/GenBank/DDBJ whole genome shotgun (WGS) entry which is preliminary data.</text>
</comment>
<evidence type="ECO:0000313" key="3">
    <source>
        <dbReference type="Proteomes" id="UP000011529"/>
    </source>
</evidence>
<dbReference type="Proteomes" id="UP000011529">
    <property type="component" value="Unassembled WGS sequence"/>
</dbReference>
<reference evidence="2" key="1">
    <citation type="submission" date="2012-11" db="EMBL/GenBank/DDBJ databases">
        <title>Permanent draft genomes of Rhodopirellula europaea strain SH398 and 6C.</title>
        <authorList>
            <person name="Richter M."/>
            <person name="Richter-Heitmann T."/>
            <person name="Frank C."/>
            <person name="Harder J."/>
            <person name="Glockner F.O."/>
        </authorList>
    </citation>
    <scope>NUCLEOTIDE SEQUENCE</scope>
    <source>
        <strain evidence="2">6C</strain>
    </source>
</reference>
<keyword evidence="3" id="KW-1185">Reference proteome</keyword>
<dbReference type="AlphaFoldDB" id="M2B1R1"/>
<name>M2B1R1_9BACT</name>
<evidence type="ECO:0000313" key="2">
    <source>
        <dbReference type="EMBL" id="EMB15718.1"/>
    </source>
</evidence>
<dbReference type="PATRIC" id="fig|1263867.3.peg.3786"/>
<reference evidence="2" key="2">
    <citation type="journal article" date="2013" name="Mar. Genomics">
        <title>Expression of sulfatases in Rhodopirellula baltica and the diversity of sulfatases in the genus Rhodopirellula.</title>
        <authorList>
            <person name="Wegner C.E."/>
            <person name="Richter-Heitmann T."/>
            <person name="Klindworth A."/>
            <person name="Klockow C."/>
            <person name="Richter M."/>
            <person name="Achstetter T."/>
            <person name="Glockner F.O."/>
            <person name="Harder J."/>
        </authorList>
    </citation>
    <scope>NUCLEOTIDE SEQUENCE [LARGE SCALE GENOMIC DNA]</scope>
    <source>
        <strain evidence="2">6C</strain>
    </source>
</reference>
<feature type="region of interest" description="Disordered" evidence="1">
    <location>
        <begin position="69"/>
        <end position="102"/>
    </location>
</feature>
<protein>
    <submittedName>
        <fullName evidence="2">Uncharacterized protein</fullName>
    </submittedName>
</protein>
<sequence>MRLISRLFFHSVQQRSLSHLTPFNDDQTLSNCPVQRIKHRTTQPEPILSSRIGVGNSRATPLQPRHFLGTEPIASADSDAGMPLASASNLERGGPSPRRIPN</sequence>
<gene>
    <name evidence="2" type="ORF">RE6C_03537</name>
</gene>
<accession>M2B1R1</accession>
<proteinExistence type="predicted"/>
<evidence type="ECO:0000256" key="1">
    <source>
        <dbReference type="SAM" id="MobiDB-lite"/>
    </source>
</evidence>